<accession>A0ABR0ETE0</accession>
<dbReference type="EMBL" id="JAXOVC010000002">
    <property type="protein sequence ID" value="KAK4504894.1"/>
    <property type="molecule type" value="Genomic_DNA"/>
</dbReference>
<sequence length="347" mass="38838">MDDYDKHEESEEEVYDENADEDFNPEAADAEAEQSSSDDDEPEEKDSKKKGKKSKKRKADADPDGEVLNADLDSGDEATIQERKRKKRRKQEDAAAAQDEDSGGEGGFIRTRAQRIVEKEERKNRKRARDGQVTIDVEQVWADLSSAPIGRATVSAPPPETMEVDADGEANKENVQDEGDPNELIIIKRRIEFAGEITEVEEKHPRGSKEAQKYLADHPEADPRHPKNAVNLDPAGVQKPLKRPSIFEPNPAGNVKGVAPEKLRRHAPTKTEGLMSQKLAEMKKNAQKMSTVQKSQLDWKGFVDKEGLRDELDEYGKSKRGFLAREAFLDRAAGAREQAARDARSRL</sequence>
<dbReference type="PROSITE" id="PS51279">
    <property type="entry name" value="BCNT_C"/>
    <property type="match status" value="1"/>
</dbReference>
<feature type="region of interest" description="Disordered" evidence="3">
    <location>
        <begin position="150"/>
        <end position="183"/>
    </location>
</feature>
<reference evidence="5 6" key="1">
    <citation type="journal article" date="2023" name="G3 (Bethesda)">
        <title>A chromosome-level genome assembly of Zasmidium syzygii isolated from banana leaves.</title>
        <authorList>
            <person name="van Westerhoven A.C."/>
            <person name="Mehrabi R."/>
            <person name="Talebi R."/>
            <person name="Steentjes M.B.F."/>
            <person name="Corcolon B."/>
            <person name="Chong P.A."/>
            <person name="Kema G.H.J."/>
            <person name="Seidl M.F."/>
        </authorList>
    </citation>
    <scope>NUCLEOTIDE SEQUENCE [LARGE SCALE GENOMIC DNA]</scope>
    <source>
        <strain evidence="5 6">P124</strain>
    </source>
</reference>
<evidence type="ECO:0000259" key="4">
    <source>
        <dbReference type="PROSITE" id="PS51279"/>
    </source>
</evidence>
<dbReference type="InterPro" id="IPR027124">
    <property type="entry name" value="Swc5/CFDP1/2"/>
</dbReference>
<feature type="compositionally biased region" description="Basic residues" evidence="3">
    <location>
        <begin position="48"/>
        <end position="58"/>
    </location>
</feature>
<dbReference type="PANTHER" id="PTHR48407:SF1">
    <property type="entry name" value="CRANIOFACIAL DEVELOPMENT PROTEIN 1"/>
    <property type="match status" value="1"/>
</dbReference>
<comment type="similarity">
    <text evidence="1">Belongs to the SWC5 family.</text>
</comment>
<keyword evidence="6" id="KW-1185">Reference proteome</keyword>
<feature type="compositionally biased region" description="Acidic residues" evidence="3">
    <location>
        <begin position="10"/>
        <end position="44"/>
    </location>
</feature>
<protein>
    <recommendedName>
        <fullName evidence="2">SWR1-complex protein 5</fullName>
    </recommendedName>
</protein>
<evidence type="ECO:0000256" key="2">
    <source>
        <dbReference type="ARBA" id="ARBA00019138"/>
    </source>
</evidence>
<feature type="region of interest" description="Disordered" evidence="3">
    <location>
        <begin position="217"/>
        <end position="274"/>
    </location>
</feature>
<name>A0ABR0ETE0_ZASCE</name>
<dbReference type="Proteomes" id="UP001305779">
    <property type="component" value="Unassembled WGS sequence"/>
</dbReference>
<evidence type="ECO:0000256" key="1">
    <source>
        <dbReference type="ARBA" id="ARBA00010465"/>
    </source>
</evidence>
<gene>
    <name evidence="5" type="ORF">PRZ48_002857</name>
</gene>
<organism evidence="5 6">
    <name type="scientific">Zasmidium cellare</name>
    <name type="common">Wine cellar mold</name>
    <name type="synonym">Racodium cellare</name>
    <dbReference type="NCBI Taxonomy" id="395010"/>
    <lineage>
        <taxon>Eukaryota</taxon>
        <taxon>Fungi</taxon>
        <taxon>Dikarya</taxon>
        <taxon>Ascomycota</taxon>
        <taxon>Pezizomycotina</taxon>
        <taxon>Dothideomycetes</taxon>
        <taxon>Dothideomycetidae</taxon>
        <taxon>Mycosphaerellales</taxon>
        <taxon>Mycosphaerellaceae</taxon>
        <taxon>Zasmidium</taxon>
    </lineage>
</organism>
<feature type="domain" description="BCNT-C" evidence="4">
    <location>
        <begin position="269"/>
        <end position="347"/>
    </location>
</feature>
<evidence type="ECO:0000313" key="5">
    <source>
        <dbReference type="EMBL" id="KAK4504894.1"/>
    </source>
</evidence>
<proteinExistence type="inferred from homology"/>
<evidence type="ECO:0000256" key="3">
    <source>
        <dbReference type="SAM" id="MobiDB-lite"/>
    </source>
</evidence>
<dbReference type="Pfam" id="PF07572">
    <property type="entry name" value="BCNT"/>
    <property type="match status" value="1"/>
</dbReference>
<dbReference type="PANTHER" id="PTHR48407">
    <property type="entry name" value="CRANIOFACIAL DEVELOPMENT PROTEIN 1"/>
    <property type="match status" value="1"/>
</dbReference>
<evidence type="ECO:0000313" key="6">
    <source>
        <dbReference type="Proteomes" id="UP001305779"/>
    </source>
</evidence>
<feature type="region of interest" description="Disordered" evidence="3">
    <location>
        <begin position="1"/>
        <end position="131"/>
    </location>
</feature>
<comment type="caution">
    <text evidence="5">The sequence shown here is derived from an EMBL/GenBank/DDBJ whole genome shotgun (WGS) entry which is preliminary data.</text>
</comment>
<dbReference type="InterPro" id="IPR011421">
    <property type="entry name" value="BCNT-C"/>
</dbReference>